<dbReference type="GO" id="GO:0009694">
    <property type="term" value="P:jasmonic acid metabolic process"/>
    <property type="evidence" value="ECO:0007669"/>
    <property type="project" value="TreeGrafter"/>
</dbReference>
<evidence type="ECO:0000313" key="4">
    <source>
        <dbReference type="Proteomes" id="UP001187192"/>
    </source>
</evidence>
<keyword evidence="1" id="KW-0732">Signal</keyword>
<dbReference type="GO" id="GO:0080030">
    <property type="term" value="F:methyl indole-3-acetate esterase activity"/>
    <property type="evidence" value="ECO:0007669"/>
    <property type="project" value="TreeGrafter"/>
</dbReference>
<reference evidence="3" key="1">
    <citation type="submission" date="2023-07" db="EMBL/GenBank/DDBJ databases">
        <title>draft genome sequence of fig (Ficus carica).</title>
        <authorList>
            <person name="Takahashi T."/>
            <person name="Nishimura K."/>
        </authorList>
    </citation>
    <scope>NUCLEOTIDE SEQUENCE</scope>
</reference>
<evidence type="ECO:0000256" key="1">
    <source>
        <dbReference type="SAM" id="SignalP"/>
    </source>
</evidence>
<dbReference type="AlphaFoldDB" id="A0AA87ZNI4"/>
<dbReference type="Gramene" id="FCD_00023034-RA">
    <property type="protein sequence ID" value="FCD_00023034-RA:cds"/>
    <property type="gene ID" value="FCD_00023034"/>
</dbReference>
<feature type="domain" description="AB hydrolase-1" evidence="2">
    <location>
        <begin position="6"/>
        <end position="202"/>
    </location>
</feature>
<dbReference type="GO" id="GO:0009696">
    <property type="term" value="P:salicylic acid metabolic process"/>
    <property type="evidence" value="ECO:0007669"/>
    <property type="project" value="TreeGrafter"/>
</dbReference>
<dbReference type="EMBL" id="BTGU01000002">
    <property type="protein sequence ID" value="GMN29908.1"/>
    <property type="molecule type" value="Genomic_DNA"/>
</dbReference>
<proteinExistence type="predicted"/>
<evidence type="ECO:0000259" key="2">
    <source>
        <dbReference type="Pfam" id="PF12697"/>
    </source>
</evidence>
<accession>A0AA87ZNI4</accession>
<feature type="chain" id="PRO_5041713691" description="AB hydrolase-1 domain-containing protein" evidence="1">
    <location>
        <begin position="36"/>
        <end position="227"/>
    </location>
</feature>
<feature type="signal peptide" evidence="1">
    <location>
        <begin position="1"/>
        <end position="35"/>
    </location>
</feature>
<dbReference type="Pfam" id="PF12697">
    <property type="entry name" value="Abhydrolase_6"/>
    <property type="match status" value="1"/>
</dbReference>
<dbReference type="SUPFAM" id="SSF53474">
    <property type="entry name" value="alpha/beta-Hydrolases"/>
    <property type="match status" value="1"/>
</dbReference>
<sequence>MMEKHFVLIHGTCHGAWCWYKLLSLLKLAGHRATALDLGATGVNPKQLNEVTSLSDYVQPLMDFMSSLPQQERVILVGHSYAGLCISLAMESFPQKISVAVFLTAYMPHHKSPPITLMQEDLELAKMLIRPSRMYMEDFSKEGMLTEAKFGSVSRVFVVCEDDEVMKEGFQLWMIENNPTDQEVMVIEGADHMVMLSNPKQLCQCLLKVGQKLSDFNLSSNCQEQED</sequence>
<dbReference type="GO" id="GO:0080031">
    <property type="term" value="F:methyl salicylate esterase activity"/>
    <property type="evidence" value="ECO:0007669"/>
    <property type="project" value="TreeGrafter"/>
</dbReference>
<dbReference type="PANTHER" id="PTHR10992">
    <property type="entry name" value="METHYLESTERASE FAMILY MEMBER"/>
    <property type="match status" value="1"/>
</dbReference>
<comment type="caution">
    <text evidence="3">The sequence shown here is derived from an EMBL/GenBank/DDBJ whole genome shotgun (WGS) entry which is preliminary data.</text>
</comment>
<dbReference type="GO" id="GO:0080032">
    <property type="term" value="F:methyl jasmonate esterase activity"/>
    <property type="evidence" value="ECO:0007669"/>
    <property type="project" value="TreeGrafter"/>
</dbReference>
<dbReference type="Proteomes" id="UP001187192">
    <property type="component" value="Unassembled WGS sequence"/>
</dbReference>
<gene>
    <name evidence="3" type="ORF">TIFTF001_002610</name>
</gene>
<dbReference type="PANTHER" id="PTHR10992:SF943">
    <property type="entry name" value="METHYLESTERASE 10"/>
    <property type="match status" value="1"/>
</dbReference>
<dbReference type="InterPro" id="IPR029058">
    <property type="entry name" value="AB_hydrolase_fold"/>
</dbReference>
<dbReference type="InterPro" id="IPR045889">
    <property type="entry name" value="MES/HNL"/>
</dbReference>
<evidence type="ECO:0000313" key="3">
    <source>
        <dbReference type="EMBL" id="GMN29908.1"/>
    </source>
</evidence>
<name>A0AA87ZNI4_FICCA</name>
<dbReference type="InterPro" id="IPR000073">
    <property type="entry name" value="AB_hydrolase_1"/>
</dbReference>
<keyword evidence="4" id="KW-1185">Reference proteome</keyword>
<organism evidence="3 4">
    <name type="scientific">Ficus carica</name>
    <name type="common">Common fig</name>
    <dbReference type="NCBI Taxonomy" id="3494"/>
    <lineage>
        <taxon>Eukaryota</taxon>
        <taxon>Viridiplantae</taxon>
        <taxon>Streptophyta</taxon>
        <taxon>Embryophyta</taxon>
        <taxon>Tracheophyta</taxon>
        <taxon>Spermatophyta</taxon>
        <taxon>Magnoliopsida</taxon>
        <taxon>eudicotyledons</taxon>
        <taxon>Gunneridae</taxon>
        <taxon>Pentapetalae</taxon>
        <taxon>rosids</taxon>
        <taxon>fabids</taxon>
        <taxon>Rosales</taxon>
        <taxon>Moraceae</taxon>
        <taxon>Ficeae</taxon>
        <taxon>Ficus</taxon>
    </lineage>
</organism>
<protein>
    <recommendedName>
        <fullName evidence="2">AB hydrolase-1 domain-containing protein</fullName>
    </recommendedName>
</protein>
<dbReference type="Gene3D" id="3.40.50.1820">
    <property type="entry name" value="alpha/beta hydrolase"/>
    <property type="match status" value="2"/>
</dbReference>